<dbReference type="EC" id="3.1.3.12" evidence="4"/>
<dbReference type="Pfam" id="PF02358">
    <property type="entry name" value="Trehalose_PPase"/>
    <property type="match status" value="1"/>
</dbReference>
<evidence type="ECO:0000313" key="5">
    <source>
        <dbReference type="EMBL" id="MCI4683758.1"/>
    </source>
</evidence>
<evidence type="ECO:0000313" key="6">
    <source>
        <dbReference type="Proteomes" id="UP001139104"/>
    </source>
</evidence>
<dbReference type="InterPro" id="IPR044651">
    <property type="entry name" value="OTSB-like"/>
</dbReference>
<dbReference type="InterPro" id="IPR003337">
    <property type="entry name" value="Trehalose_PPase"/>
</dbReference>
<name>A0ABS9Z7T0_9HYPH</name>
<dbReference type="Proteomes" id="UP001139104">
    <property type="component" value="Unassembled WGS sequence"/>
</dbReference>
<keyword evidence="6" id="KW-1185">Reference proteome</keyword>
<proteinExistence type="inferred from homology"/>
<evidence type="ECO:0000256" key="2">
    <source>
        <dbReference type="ARBA" id="ARBA00008770"/>
    </source>
</evidence>
<comment type="similarity">
    <text evidence="2 4">Belongs to the trehalose phosphatase family.</text>
</comment>
<evidence type="ECO:0000256" key="1">
    <source>
        <dbReference type="ARBA" id="ARBA00005199"/>
    </source>
</evidence>
<dbReference type="InterPro" id="IPR006379">
    <property type="entry name" value="HAD-SF_hydro_IIB"/>
</dbReference>
<dbReference type="SUPFAM" id="SSF56784">
    <property type="entry name" value="HAD-like"/>
    <property type="match status" value="1"/>
</dbReference>
<keyword evidence="4" id="KW-0460">Magnesium</keyword>
<dbReference type="PANTHER" id="PTHR43768:SF3">
    <property type="entry name" value="TREHALOSE 6-PHOSPHATE PHOSPHATASE"/>
    <property type="match status" value="1"/>
</dbReference>
<dbReference type="NCBIfam" id="TIGR00685">
    <property type="entry name" value="T6PP"/>
    <property type="match status" value="1"/>
</dbReference>
<dbReference type="NCBIfam" id="TIGR01484">
    <property type="entry name" value="HAD-SF-IIB"/>
    <property type="match status" value="1"/>
</dbReference>
<dbReference type="RefSeq" id="WP_243067691.1">
    <property type="nucleotide sequence ID" value="NZ_JAIVFK010000016.1"/>
</dbReference>
<evidence type="ECO:0000256" key="4">
    <source>
        <dbReference type="RuleBase" id="RU361117"/>
    </source>
</evidence>
<keyword evidence="3 4" id="KW-0378">Hydrolase</keyword>
<reference evidence="5" key="1">
    <citation type="journal article" date="2022" name="ISME J.">
        <title>Identification of active gaseous-alkane degraders at natural gas seeps.</title>
        <authorList>
            <person name="Farhan Ul Haque M."/>
            <person name="Hernandez M."/>
            <person name="Crombie A.T."/>
            <person name="Murrell J.C."/>
        </authorList>
    </citation>
    <scope>NUCLEOTIDE SEQUENCE</scope>
    <source>
        <strain evidence="5">PC2</strain>
    </source>
</reference>
<dbReference type="EMBL" id="JAIVFP010000001">
    <property type="protein sequence ID" value="MCI4683758.1"/>
    <property type="molecule type" value="Genomic_DNA"/>
</dbReference>
<dbReference type="GO" id="GO:0004805">
    <property type="term" value="F:trehalose-phosphatase activity"/>
    <property type="evidence" value="ECO:0007669"/>
    <property type="project" value="UniProtKB-EC"/>
</dbReference>
<dbReference type="PANTHER" id="PTHR43768">
    <property type="entry name" value="TREHALOSE 6-PHOSPHATE PHOSPHATASE"/>
    <property type="match status" value="1"/>
</dbReference>
<sequence>MKRNLKRPETAGINDILSRDGGNFALFLDFDGTLVDIAPTPGAAVAPPGLPELLARLEALLGGALAVVSGREIADIDHRLRPFCGRAAGVHGAEIRFDPKGAVTKQGALDPSVLAGVRRVAAPDPRLLIEDKSESVAIHYRGAADAMPGLERALEEVAAAAPDGLLLLRGRMVFEILRAGVSKGEAVSRFMAAAPFAGRRPVMVGDDRTDVAAIEACIAHGGYGFRVAGGLFSKGEAEFSDPAAVRAWLADLAAGLSS</sequence>
<comment type="catalytic activity">
    <reaction evidence="4">
        <text>alpha,alpha-trehalose 6-phosphate + H2O = alpha,alpha-trehalose + phosphate</text>
        <dbReference type="Rhea" id="RHEA:23420"/>
        <dbReference type="ChEBI" id="CHEBI:15377"/>
        <dbReference type="ChEBI" id="CHEBI:16551"/>
        <dbReference type="ChEBI" id="CHEBI:43474"/>
        <dbReference type="ChEBI" id="CHEBI:58429"/>
        <dbReference type="EC" id="3.1.3.12"/>
    </reaction>
</comment>
<gene>
    <name evidence="5" type="primary">otsB</name>
    <name evidence="5" type="ORF">K2U94_13460</name>
</gene>
<dbReference type="Gene3D" id="3.40.50.1000">
    <property type="entry name" value="HAD superfamily/HAD-like"/>
    <property type="match status" value="1"/>
</dbReference>
<dbReference type="InterPro" id="IPR036412">
    <property type="entry name" value="HAD-like_sf"/>
</dbReference>
<comment type="caution">
    <text evidence="5">The sequence shown here is derived from an EMBL/GenBank/DDBJ whole genome shotgun (WGS) entry which is preliminary data.</text>
</comment>
<comment type="function">
    <text evidence="4">Removes the phosphate from trehalose 6-phosphate to produce free trehalose.</text>
</comment>
<dbReference type="Gene3D" id="3.30.70.1020">
    <property type="entry name" value="Trehalose-6-phosphate phosphatase related protein, domain 2"/>
    <property type="match status" value="1"/>
</dbReference>
<comment type="pathway">
    <text evidence="1 4">Glycan biosynthesis; trehalose biosynthesis.</text>
</comment>
<organism evidence="5 6">
    <name type="scientific">Candidatus Rhodoblastus alkanivorans</name>
    <dbReference type="NCBI Taxonomy" id="2954117"/>
    <lineage>
        <taxon>Bacteria</taxon>
        <taxon>Pseudomonadati</taxon>
        <taxon>Pseudomonadota</taxon>
        <taxon>Alphaproteobacteria</taxon>
        <taxon>Hyphomicrobiales</taxon>
        <taxon>Rhodoblastaceae</taxon>
        <taxon>Rhodoblastus</taxon>
    </lineage>
</organism>
<accession>A0ABS9Z7T0</accession>
<keyword evidence="4" id="KW-0479">Metal-binding</keyword>
<protein>
    <recommendedName>
        <fullName evidence="4">Trehalose 6-phosphate phosphatase</fullName>
        <ecNumber evidence="4">3.1.3.12</ecNumber>
    </recommendedName>
</protein>
<dbReference type="InterPro" id="IPR023214">
    <property type="entry name" value="HAD_sf"/>
</dbReference>
<comment type="cofactor">
    <cofactor evidence="4">
        <name>Mg(2+)</name>
        <dbReference type="ChEBI" id="CHEBI:18420"/>
    </cofactor>
</comment>
<evidence type="ECO:0000256" key="3">
    <source>
        <dbReference type="ARBA" id="ARBA00022801"/>
    </source>
</evidence>